<dbReference type="Proteomes" id="UP000563426">
    <property type="component" value="Unassembled WGS sequence"/>
</dbReference>
<keyword evidence="1" id="KW-1133">Transmembrane helix</keyword>
<reference evidence="2 3" key="1">
    <citation type="submission" date="2020-05" db="EMBL/GenBank/DDBJ databases">
        <authorList>
            <person name="Whitworth D."/>
        </authorList>
    </citation>
    <scope>NUCLEOTIDE SEQUENCE [LARGE SCALE GENOMIC DNA]</scope>
    <source>
        <strain evidence="2 3">AB043B</strain>
    </source>
</reference>
<comment type="caution">
    <text evidence="2">The sequence shown here is derived from an EMBL/GenBank/DDBJ whole genome shotgun (WGS) entry which is preliminary data.</text>
</comment>
<dbReference type="AlphaFoldDB" id="A0A7Y4KFM9"/>
<keyword evidence="1" id="KW-0812">Transmembrane</keyword>
<evidence type="ECO:0000313" key="2">
    <source>
        <dbReference type="EMBL" id="NOK32950.1"/>
    </source>
</evidence>
<keyword evidence="1" id="KW-0472">Membrane</keyword>
<feature type="transmembrane region" description="Helical" evidence="1">
    <location>
        <begin position="114"/>
        <end position="133"/>
    </location>
</feature>
<gene>
    <name evidence="2" type="ORF">HMI49_07030</name>
</gene>
<dbReference type="EMBL" id="JABFJV010000025">
    <property type="protein sequence ID" value="NOK32950.1"/>
    <property type="molecule type" value="Genomic_DNA"/>
</dbReference>
<evidence type="ECO:0000256" key="1">
    <source>
        <dbReference type="SAM" id="Phobius"/>
    </source>
</evidence>
<sequence>MGEPMAVVTVLRPVVPLREVERRPVAAPEPVVAPVLDAGEPSLFQAGQVRVTRDRLVVGGQAWALRDVLQVETARRTPKVWPYLLAVGLGGALGLPLLSWLSVSVTALRGAYEAGLVLTALGFFASMAALLVVEDTHYLVLGLPGGARRVFGSHDAQLIARLAGTVRAACPRP</sequence>
<evidence type="ECO:0000313" key="3">
    <source>
        <dbReference type="Proteomes" id="UP000563426"/>
    </source>
</evidence>
<dbReference type="Pfam" id="PF19744">
    <property type="entry name" value="DUF6232"/>
    <property type="match status" value="1"/>
</dbReference>
<dbReference type="RefSeq" id="WP_171433534.1">
    <property type="nucleotide sequence ID" value="NZ_JABFJV010000025.1"/>
</dbReference>
<organism evidence="2 3">
    <name type="scientific">Corallococcus exercitus</name>
    <dbReference type="NCBI Taxonomy" id="2316736"/>
    <lineage>
        <taxon>Bacteria</taxon>
        <taxon>Pseudomonadati</taxon>
        <taxon>Myxococcota</taxon>
        <taxon>Myxococcia</taxon>
        <taxon>Myxococcales</taxon>
        <taxon>Cystobacterineae</taxon>
        <taxon>Myxococcaceae</taxon>
        <taxon>Corallococcus</taxon>
    </lineage>
</organism>
<protein>
    <submittedName>
        <fullName evidence="2">Uncharacterized protein</fullName>
    </submittedName>
</protein>
<dbReference type="InterPro" id="IPR045629">
    <property type="entry name" value="DUF6232"/>
</dbReference>
<keyword evidence="3" id="KW-1185">Reference proteome</keyword>
<feature type="transmembrane region" description="Helical" evidence="1">
    <location>
        <begin position="80"/>
        <end position="102"/>
    </location>
</feature>
<accession>A0A7Y4KFM9</accession>
<proteinExistence type="predicted"/>
<name>A0A7Y4KFM9_9BACT</name>